<evidence type="ECO:0000256" key="16">
    <source>
        <dbReference type="PIRSR" id="PIRSR600246-3"/>
    </source>
</evidence>
<dbReference type="GO" id="GO:0006508">
    <property type="term" value="P:proteolysis"/>
    <property type="evidence" value="ECO:0007669"/>
    <property type="project" value="UniProtKB-KW"/>
</dbReference>
<dbReference type="CDD" id="cd04702">
    <property type="entry name" value="ASRGL1_like"/>
    <property type="match status" value="1"/>
</dbReference>
<dbReference type="InterPro" id="IPR036967">
    <property type="entry name" value="Ribosomal_uS11_sf"/>
</dbReference>
<evidence type="ECO:0000256" key="3">
    <source>
        <dbReference type="ARBA" id="ARBA00007116"/>
    </source>
</evidence>
<name>A0A6L2P8H0_COPFO</name>
<gene>
    <name evidence="17" type="ORF">Cfor_03624</name>
</gene>
<feature type="binding site" evidence="15">
    <location>
        <begin position="470"/>
        <end position="473"/>
    </location>
    <ligand>
        <name>substrate</name>
    </ligand>
</feature>
<keyword evidence="18" id="KW-1185">Reference proteome</keyword>
<dbReference type="AlphaFoldDB" id="A0A6L2P8H0"/>
<evidence type="ECO:0000256" key="11">
    <source>
        <dbReference type="ARBA" id="ARBA00049366"/>
    </source>
</evidence>
<evidence type="ECO:0000256" key="6">
    <source>
        <dbReference type="ARBA" id="ARBA00022801"/>
    </source>
</evidence>
<evidence type="ECO:0000313" key="18">
    <source>
        <dbReference type="Proteomes" id="UP000502823"/>
    </source>
</evidence>
<evidence type="ECO:0000256" key="12">
    <source>
        <dbReference type="ARBA" id="ARBA00054922"/>
    </source>
</evidence>
<protein>
    <recommendedName>
        <fullName evidence="19">Isoaspartyl peptidase/L-asparaginase</fullName>
    </recommendedName>
</protein>
<keyword evidence="9" id="KW-0496">Mitochondrion</keyword>
<dbReference type="GO" id="GO:0003735">
    <property type="term" value="F:structural constituent of ribosome"/>
    <property type="evidence" value="ECO:0007669"/>
    <property type="project" value="InterPro"/>
</dbReference>
<comment type="catalytic activity">
    <reaction evidence="1">
        <text>Cleavage of a beta-linked Asp residue from the N-terminus of a polypeptide.</text>
        <dbReference type="EC" id="3.4.19.5"/>
    </reaction>
</comment>
<sequence>MKYAQVPHIQTHSGVQKQKFIIKALMHFTAVLVLEEGLILEQSSRHVTAKIVHHSGLEVVSASTKEWAVKRFLYSTNDTSAFINLARVFAQRCLESGISEVRCDLKPHPGGKVEKFVSYLEEGGVTLSEPPRFHPHRPWHLDRPQKPWEVADVGANWRYFRQYRNPYYMQLICARVADSCGEPSPCTDCLQRLTELSADSYFQPQTISLSNAATSTCLTMTSEKKTGIMCSAQNIYNLVYHTDFKGFIMISVMVEPVVLVHGGAGDIPNSRVAPKLAGVRRAARRGYKVLCSGGSVIDAVQSAVQDMEDDGYFNAGYGSVLNADGDVEMDAIIMEGKELKAGSVAAIRNVAHPVDVARLVMEKTPHVMLVGEGAKRFANEQGVPEVPIEKLVTEFAKACLERTQKEGVSGTKELSDVGTVGAVAVDGEGHVAVATSTGGICGKLVGRVGDTPLPGCGGYADDNIGAVSTTGQGESIMRFCLARTILTLMEQGKSASKATVDGCKAMTERVGSSAGAITVSNKGEVGIGFTSDRMAWAYQCRGKVYSGVGKDDQFCEDA</sequence>
<evidence type="ECO:0000256" key="5">
    <source>
        <dbReference type="ARBA" id="ARBA00022670"/>
    </source>
</evidence>
<comment type="caution">
    <text evidence="17">The sequence shown here is derived from an EMBL/GenBank/DDBJ whole genome shotgun (WGS) entry which is preliminary data.</text>
</comment>
<comment type="subunit">
    <text evidence="13">Heterodimer of an alpha and beta chain produced by autocleavage.</text>
</comment>
<dbReference type="PANTHER" id="PTHR10188:SF41">
    <property type="entry name" value="ISOASPARTYL PEPTIDASE_L-ASPARAGINASE"/>
    <property type="match status" value="1"/>
</dbReference>
<organism evidence="17 18">
    <name type="scientific">Coptotermes formosanus</name>
    <name type="common">Formosan subterranean termite</name>
    <dbReference type="NCBI Taxonomy" id="36987"/>
    <lineage>
        <taxon>Eukaryota</taxon>
        <taxon>Metazoa</taxon>
        <taxon>Ecdysozoa</taxon>
        <taxon>Arthropoda</taxon>
        <taxon>Hexapoda</taxon>
        <taxon>Insecta</taxon>
        <taxon>Pterygota</taxon>
        <taxon>Neoptera</taxon>
        <taxon>Polyneoptera</taxon>
        <taxon>Dictyoptera</taxon>
        <taxon>Blattodea</taxon>
        <taxon>Blattoidea</taxon>
        <taxon>Termitoidae</taxon>
        <taxon>Rhinotermitidae</taxon>
        <taxon>Coptotermes</taxon>
    </lineage>
</organism>
<dbReference type="GO" id="GO:0008798">
    <property type="term" value="F:beta-aspartyl-peptidase activity"/>
    <property type="evidence" value="ECO:0007669"/>
    <property type="project" value="UniProtKB-EC"/>
</dbReference>
<dbReference type="SUPFAM" id="SSF53137">
    <property type="entry name" value="Translational machinery components"/>
    <property type="match status" value="1"/>
</dbReference>
<feature type="binding site" evidence="15">
    <location>
        <begin position="447"/>
        <end position="450"/>
    </location>
    <ligand>
        <name>substrate</name>
    </ligand>
</feature>
<accession>A0A6L2P8H0</accession>
<keyword evidence="8" id="KW-0689">Ribosomal protein</keyword>
<dbReference type="SUPFAM" id="SSF56235">
    <property type="entry name" value="N-terminal nucleophile aminohydrolases (Ntn hydrolases)"/>
    <property type="match status" value="1"/>
</dbReference>
<evidence type="ECO:0000256" key="10">
    <source>
        <dbReference type="ARBA" id="ARBA00023274"/>
    </source>
</evidence>
<keyword evidence="6" id="KW-0378">Hydrolase</keyword>
<dbReference type="Proteomes" id="UP000502823">
    <property type="component" value="Unassembled WGS sequence"/>
</dbReference>
<evidence type="ECO:0000256" key="15">
    <source>
        <dbReference type="PIRSR" id="PIRSR600246-2"/>
    </source>
</evidence>
<comment type="subcellular location">
    <subcellularLocation>
        <location evidence="2">Mitochondrion</location>
    </subcellularLocation>
</comment>
<dbReference type="GO" id="GO:0006412">
    <property type="term" value="P:translation"/>
    <property type="evidence" value="ECO:0007669"/>
    <property type="project" value="InterPro"/>
</dbReference>
<dbReference type="CDD" id="cd00432">
    <property type="entry name" value="Ribosomal_L18_L5e"/>
    <property type="match status" value="1"/>
</dbReference>
<dbReference type="Pfam" id="PF01112">
    <property type="entry name" value="Asparaginase_2"/>
    <property type="match status" value="1"/>
</dbReference>
<dbReference type="PANTHER" id="PTHR10188">
    <property type="entry name" value="L-ASPARAGINASE"/>
    <property type="match status" value="1"/>
</dbReference>
<comment type="similarity">
    <text evidence="4">Belongs to the Ntn-hydrolase family.</text>
</comment>
<dbReference type="InParanoid" id="A0A6L2P8H0"/>
<evidence type="ECO:0000256" key="2">
    <source>
        <dbReference type="ARBA" id="ARBA00004173"/>
    </source>
</evidence>
<evidence type="ECO:0000313" key="17">
    <source>
        <dbReference type="EMBL" id="GFG28499.1"/>
    </source>
</evidence>
<evidence type="ECO:0008006" key="19">
    <source>
        <dbReference type="Google" id="ProtNLM"/>
    </source>
</evidence>
<dbReference type="GO" id="GO:0004067">
    <property type="term" value="F:asparaginase activity"/>
    <property type="evidence" value="ECO:0007669"/>
    <property type="project" value="UniProtKB-EC"/>
</dbReference>
<evidence type="ECO:0000256" key="14">
    <source>
        <dbReference type="PIRSR" id="PIRSR600246-1"/>
    </source>
</evidence>
<dbReference type="InterPro" id="IPR029055">
    <property type="entry name" value="Ntn_hydrolases_N"/>
</dbReference>
<keyword evidence="5" id="KW-0645">Protease</keyword>
<comment type="catalytic activity">
    <reaction evidence="11">
        <text>L-asparagine + H2O = L-aspartate + NH4(+)</text>
        <dbReference type="Rhea" id="RHEA:21016"/>
        <dbReference type="ChEBI" id="CHEBI:15377"/>
        <dbReference type="ChEBI" id="CHEBI:28938"/>
        <dbReference type="ChEBI" id="CHEBI:29991"/>
        <dbReference type="ChEBI" id="CHEBI:58048"/>
        <dbReference type="EC" id="3.5.1.1"/>
    </reaction>
</comment>
<feature type="site" description="Cleavage; by autolysis" evidence="16">
    <location>
        <begin position="418"/>
        <end position="419"/>
    </location>
</feature>
<dbReference type="InterPro" id="IPR033844">
    <property type="entry name" value="ASRGL1_meta"/>
</dbReference>
<dbReference type="GO" id="GO:0005739">
    <property type="term" value="C:mitochondrion"/>
    <property type="evidence" value="ECO:0007669"/>
    <property type="project" value="UniProtKB-SubCell"/>
</dbReference>
<evidence type="ECO:0000256" key="1">
    <source>
        <dbReference type="ARBA" id="ARBA00000306"/>
    </source>
</evidence>
<dbReference type="GO" id="GO:0033345">
    <property type="term" value="P:L-asparagine catabolic process via L-aspartate"/>
    <property type="evidence" value="ECO:0007669"/>
    <property type="project" value="TreeGrafter"/>
</dbReference>
<dbReference type="Gene3D" id="3.60.20.30">
    <property type="entry name" value="(Glycosyl)asparaginase"/>
    <property type="match status" value="1"/>
</dbReference>
<evidence type="ECO:0000256" key="9">
    <source>
        <dbReference type="ARBA" id="ARBA00023128"/>
    </source>
</evidence>
<dbReference type="OrthoDB" id="2262349at2759"/>
<evidence type="ECO:0000256" key="13">
    <source>
        <dbReference type="ARBA" id="ARBA00061780"/>
    </source>
</evidence>
<proteinExistence type="inferred from homology"/>
<dbReference type="GO" id="GO:1990904">
    <property type="term" value="C:ribonucleoprotein complex"/>
    <property type="evidence" value="ECO:0007669"/>
    <property type="project" value="UniProtKB-KW"/>
</dbReference>
<dbReference type="Gene3D" id="3.30.420.80">
    <property type="entry name" value="Ribosomal protein S11"/>
    <property type="match status" value="1"/>
</dbReference>
<feature type="active site" description="Nucleophile" evidence="14">
    <location>
        <position position="419"/>
    </location>
</feature>
<dbReference type="EMBL" id="BLKM01000071">
    <property type="protein sequence ID" value="GFG28499.1"/>
    <property type="molecule type" value="Genomic_DNA"/>
</dbReference>
<comment type="similarity">
    <text evidence="3">Belongs to the universal ribosomal protein uL18 family.</text>
</comment>
<dbReference type="InterPro" id="IPR000246">
    <property type="entry name" value="Peptidase_T2"/>
</dbReference>
<evidence type="ECO:0000256" key="8">
    <source>
        <dbReference type="ARBA" id="ARBA00022980"/>
    </source>
</evidence>
<evidence type="ECO:0000256" key="4">
    <source>
        <dbReference type="ARBA" id="ARBA00010872"/>
    </source>
</evidence>
<reference evidence="18" key="1">
    <citation type="submission" date="2020-01" db="EMBL/GenBank/DDBJ databases">
        <title>Draft genome sequence of the Termite Coptotermes fromosanus.</title>
        <authorList>
            <person name="Itakura S."/>
            <person name="Yosikawa Y."/>
            <person name="Umezawa K."/>
        </authorList>
    </citation>
    <scope>NUCLEOTIDE SEQUENCE [LARGE SCALE GENOMIC DNA]</scope>
</reference>
<dbReference type="FunCoup" id="A0A6L2P8H0">
    <property type="interactions" value="116"/>
</dbReference>
<comment type="function">
    <text evidence="12">Has both L-asparaginase and beta-aspartyl peptidase activity. Does not have aspartylglucosaminidase activity and is inactive toward GlcNAc-L-Asn. Likewise, has no activity toward glutamine.</text>
</comment>
<dbReference type="FunFam" id="3.60.20.30:FF:000001">
    <property type="entry name" value="Isoaspartyl peptidase/L-asparaginase"/>
    <property type="match status" value="1"/>
</dbReference>
<keyword evidence="7" id="KW-0068">Autocatalytic cleavage</keyword>
<evidence type="ECO:0000256" key="7">
    <source>
        <dbReference type="ARBA" id="ARBA00022813"/>
    </source>
</evidence>
<dbReference type="GO" id="GO:0005840">
    <property type="term" value="C:ribosome"/>
    <property type="evidence" value="ECO:0007669"/>
    <property type="project" value="UniProtKB-KW"/>
</dbReference>
<keyword evidence="10" id="KW-0687">Ribonucleoprotein</keyword>
<dbReference type="InterPro" id="IPR057268">
    <property type="entry name" value="Ribosomal_L18"/>
</dbReference>